<dbReference type="AlphaFoldDB" id="A0A4Q4TGV9"/>
<proteinExistence type="predicted"/>
<evidence type="ECO:0000256" key="9">
    <source>
        <dbReference type="PROSITE-ProRule" id="PRU00042"/>
    </source>
</evidence>
<name>A0A4Q4TGV9_9PEZI</name>
<keyword evidence="13" id="KW-1185">Reference proteome</keyword>
<dbReference type="GO" id="GO:0008270">
    <property type="term" value="F:zinc ion binding"/>
    <property type="evidence" value="ECO:0007669"/>
    <property type="project" value="UniProtKB-KW"/>
</dbReference>
<dbReference type="Proteomes" id="UP000293360">
    <property type="component" value="Unassembled WGS sequence"/>
</dbReference>
<feature type="domain" description="C2H2-type" evidence="11">
    <location>
        <begin position="419"/>
        <end position="449"/>
    </location>
</feature>
<dbReference type="Gene3D" id="3.30.160.60">
    <property type="entry name" value="Classic Zinc Finger"/>
    <property type="match status" value="6"/>
</dbReference>
<dbReference type="InterPro" id="IPR036236">
    <property type="entry name" value="Znf_C2H2_sf"/>
</dbReference>
<evidence type="ECO:0000256" key="4">
    <source>
        <dbReference type="ARBA" id="ARBA00022771"/>
    </source>
</evidence>
<dbReference type="OrthoDB" id="4748970at2759"/>
<dbReference type="SMART" id="SM00355">
    <property type="entry name" value="ZnF_C2H2"/>
    <property type="match status" value="10"/>
</dbReference>
<dbReference type="PROSITE" id="PS50157">
    <property type="entry name" value="ZINC_FINGER_C2H2_2"/>
    <property type="match status" value="6"/>
</dbReference>
<feature type="domain" description="C2H2-type" evidence="11">
    <location>
        <begin position="113"/>
        <end position="143"/>
    </location>
</feature>
<keyword evidence="8" id="KW-0539">Nucleus</keyword>
<evidence type="ECO:0000256" key="8">
    <source>
        <dbReference type="ARBA" id="ARBA00023242"/>
    </source>
</evidence>
<dbReference type="FunFam" id="3.30.160.60:FF:000125">
    <property type="entry name" value="Putative zinc finger protein 143"/>
    <property type="match status" value="1"/>
</dbReference>
<evidence type="ECO:0000256" key="10">
    <source>
        <dbReference type="SAM" id="MobiDB-lite"/>
    </source>
</evidence>
<dbReference type="PROSITE" id="PS00028">
    <property type="entry name" value="ZINC_FINGER_C2H2_1"/>
    <property type="match status" value="6"/>
</dbReference>
<dbReference type="GO" id="GO:0000981">
    <property type="term" value="F:DNA-binding transcription factor activity, RNA polymerase II-specific"/>
    <property type="evidence" value="ECO:0007669"/>
    <property type="project" value="UniProtKB-ARBA"/>
</dbReference>
<evidence type="ECO:0000256" key="5">
    <source>
        <dbReference type="ARBA" id="ARBA00022833"/>
    </source>
</evidence>
<feature type="domain" description="C2H2-type" evidence="11">
    <location>
        <begin position="144"/>
        <end position="173"/>
    </location>
</feature>
<dbReference type="SUPFAM" id="SSF57667">
    <property type="entry name" value="beta-beta-alpha zinc fingers"/>
    <property type="match status" value="3"/>
</dbReference>
<dbReference type="Pfam" id="PF00096">
    <property type="entry name" value="zf-C2H2"/>
    <property type="match status" value="2"/>
</dbReference>
<evidence type="ECO:0000313" key="12">
    <source>
        <dbReference type="EMBL" id="RYP06126.1"/>
    </source>
</evidence>
<evidence type="ECO:0000259" key="11">
    <source>
        <dbReference type="PROSITE" id="PS50157"/>
    </source>
</evidence>
<dbReference type="InterPro" id="IPR051061">
    <property type="entry name" value="Zinc_finger_trans_reg"/>
</dbReference>
<dbReference type="EMBL" id="QJNU01000142">
    <property type="protein sequence ID" value="RYP06126.1"/>
    <property type="molecule type" value="Genomic_DNA"/>
</dbReference>
<evidence type="ECO:0000256" key="6">
    <source>
        <dbReference type="ARBA" id="ARBA00023015"/>
    </source>
</evidence>
<keyword evidence="7" id="KW-0804">Transcription</keyword>
<dbReference type="PANTHER" id="PTHR46179">
    <property type="entry name" value="ZINC FINGER PROTEIN"/>
    <property type="match status" value="1"/>
</dbReference>
<organism evidence="12 13">
    <name type="scientific">Monosporascus ibericus</name>
    <dbReference type="NCBI Taxonomy" id="155417"/>
    <lineage>
        <taxon>Eukaryota</taxon>
        <taxon>Fungi</taxon>
        <taxon>Dikarya</taxon>
        <taxon>Ascomycota</taxon>
        <taxon>Pezizomycotina</taxon>
        <taxon>Sordariomycetes</taxon>
        <taxon>Xylariomycetidae</taxon>
        <taxon>Xylariales</taxon>
        <taxon>Xylariales incertae sedis</taxon>
        <taxon>Monosporascus</taxon>
    </lineage>
</organism>
<evidence type="ECO:0000313" key="13">
    <source>
        <dbReference type="Proteomes" id="UP000293360"/>
    </source>
</evidence>
<keyword evidence="2" id="KW-0479">Metal-binding</keyword>
<keyword evidence="6" id="KW-0805">Transcription regulation</keyword>
<feature type="compositionally biased region" description="Acidic residues" evidence="10">
    <location>
        <begin position="31"/>
        <end position="42"/>
    </location>
</feature>
<dbReference type="GO" id="GO:0000978">
    <property type="term" value="F:RNA polymerase II cis-regulatory region sequence-specific DNA binding"/>
    <property type="evidence" value="ECO:0007669"/>
    <property type="project" value="UniProtKB-ARBA"/>
</dbReference>
<keyword evidence="4 9" id="KW-0863">Zinc-finger</keyword>
<gene>
    <name evidence="12" type="ORF">DL764_003348</name>
</gene>
<accession>A0A4Q4TGV9</accession>
<sequence length="546" mass="61009">MKRKAEGEAGAFSRSKKSRIEDAAPMSLAPEDPDYELEADDSFSERASELSQSADTLASTQPASTPLTPLSPARKFPSDLKTIKCTYPGCDKAYNRPARLAAHMRSHANDRPYKCTYPDCDKAYIEEKHLKQHIKGSHTAERNYTCAVTGCGKSFLTATRLRRHQAVHEGQERFRCRDFPPCNQSFRKHQTLQRHIRSEHLQVAAYPCTHSDPETGAACGAGFDSAAALKRHEEREHGELRFWCDECTKQKDEHGDPKRTGFPTAWLLQSHIKQVHANCMFCGLPCNGRADLDKHIEDHHSKQSLEQRKHVPCTWPGCNKTFTKKSNLNTHIRMAHEGVRFVCGAVDLSGTDDLVSWPLSEGCGEGFSTKAALENHVRYVHLKYQRPQSNNTSSQSEQQYVLTFLQGLAGVGENSRRTVPCTISGCTLKFVNAGELDAHMRSQHSVEQALITDVGEEPMSSSTIPGSFPEHQQGFSGELQRILNWNETERQAGEHAGADEMFWYGADAGPSQTSFDEDWHRDEAEMRQLIGIDADALEGLIDPALN</sequence>
<evidence type="ECO:0000256" key="7">
    <source>
        <dbReference type="ARBA" id="ARBA00023163"/>
    </source>
</evidence>
<dbReference type="InterPro" id="IPR013087">
    <property type="entry name" value="Znf_C2H2_type"/>
</dbReference>
<comment type="subcellular location">
    <subcellularLocation>
        <location evidence="1">Nucleus</location>
    </subcellularLocation>
</comment>
<dbReference type="GO" id="GO:0005634">
    <property type="term" value="C:nucleus"/>
    <property type="evidence" value="ECO:0007669"/>
    <property type="project" value="UniProtKB-SubCell"/>
</dbReference>
<feature type="compositionally biased region" description="Polar residues" evidence="10">
    <location>
        <begin position="49"/>
        <end position="68"/>
    </location>
</feature>
<feature type="domain" description="C2H2-type" evidence="11">
    <location>
        <begin position="311"/>
        <end position="341"/>
    </location>
</feature>
<comment type="caution">
    <text evidence="12">The sequence shown here is derived from an EMBL/GenBank/DDBJ whole genome shotgun (WGS) entry which is preliminary data.</text>
</comment>
<evidence type="ECO:0000256" key="1">
    <source>
        <dbReference type="ARBA" id="ARBA00004123"/>
    </source>
</evidence>
<dbReference type="STRING" id="155417.A0A4Q4TGV9"/>
<protein>
    <recommendedName>
        <fullName evidence="11">C2H2-type domain-containing protein</fullName>
    </recommendedName>
</protein>
<dbReference type="PANTHER" id="PTHR46179:SF13">
    <property type="entry name" value="C2H2-TYPE DOMAIN-CONTAINING PROTEIN"/>
    <property type="match status" value="1"/>
</dbReference>
<evidence type="ECO:0000256" key="3">
    <source>
        <dbReference type="ARBA" id="ARBA00022737"/>
    </source>
</evidence>
<keyword evidence="5" id="KW-0862">Zinc</keyword>
<keyword evidence="3" id="KW-0677">Repeat</keyword>
<feature type="domain" description="C2H2-type" evidence="11">
    <location>
        <begin position="83"/>
        <end position="112"/>
    </location>
</feature>
<feature type="domain" description="C2H2-type" evidence="11">
    <location>
        <begin position="174"/>
        <end position="200"/>
    </location>
</feature>
<reference evidence="12 13" key="1">
    <citation type="submission" date="2018-06" db="EMBL/GenBank/DDBJ databases">
        <title>Complete Genomes of Monosporascus.</title>
        <authorList>
            <person name="Robinson A.J."/>
            <person name="Natvig D.O."/>
        </authorList>
    </citation>
    <scope>NUCLEOTIDE SEQUENCE [LARGE SCALE GENOMIC DNA]</scope>
    <source>
        <strain evidence="12 13">CBS 110550</strain>
    </source>
</reference>
<feature type="region of interest" description="Disordered" evidence="10">
    <location>
        <begin position="1"/>
        <end position="75"/>
    </location>
</feature>
<evidence type="ECO:0000256" key="2">
    <source>
        <dbReference type="ARBA" id="ARBA00022723"/>
    </source>
</evidence>